<dbReference type="InterPro" id="IPR008927">
    <property type="entry name" value="6-PGluconate_DH-like_C_sf"/>
</dbReference>
<dbReference type="SUPFAM" id="SSF48179">
    <property type="entry name" value="6-phosphogluconate dehydrogenase C-terminal domain-like"/>
    <property type="match status" value="1"/>
</dbReference>
<feature type="binding site" evidence="3">
    <location>
        <position position="86"/>
    </location>
    <ligand>
        <name>NAD(+)</name>
        <dbReference type="ChEBI" id="CHEBI:57540"/>
    </ligand>
</feature>
<dbReference type="GO" id="GO:0006635">
    <property type="term" value="P:fatty acid beta-oxidation"/>
    <property type="evidence" value="ECO:0007669"/>
    <property type="project" value="TreeGrafter"/>
</dbReference>
<dbReference type="Proteomes" id="UP000263517">
    <property type="component" value="Unassembled WGS sequence"/>
</dbReference>
<evidence type="ECO:0000259" key="5">
    <source>
        <dbReference type="Pfam" id="PF02737"/>
    </source>
</evidence>
<feature type="binding site" evidence="3">
    <location>
        <position position="137"/>
    </location>
    <ligand>
        <name>NAD(+)</name>
        <dbReference type="ChEBI" id="CHEBI:57540"/>
    </ligand>
</feature>
<evidence type="ECO:0000313" key="11">
    <source>
        <dbReference type="Proteomes" id="UP000264779"/>
    </source>
</evidence>
<evidence type="ECO:0000313" key="10">
    <source>
        <dbReference type="Proteomes" id="UP000263517"/>
    </source>
</evidence>
<keyword evidence="9" id="KW-1185">Reference proteome</keyword>
<dbReference type="Proteomes" id="UP000264779">
    <property type="component" value="Unassembled WGS sequence"/>
</dbReference>
<protein>
    <submittedName>
        <fullName evidence="6">3-hydroxyacyl-CoA dehydrogenase</fullName>
    </submittedName>
</protein>
<dbReference type="InterPro" id="IPR006108">
    <property type="entry name" value="3HC_DH_C"/>
</dbReference>
<sequence length="303" mass="33000">MFESTNVAVLGAGLMGCGIAQVFASHKVSVLLFDPFEQARDTALSKITNGIKSMGGDISATQYISVVSDIEAAVANADVIIEAVPEKLSLKQEVFQQIQPLIKSTAIVASNTSVIPIKDIFDGLDFQNQVVGTHWWNPPYLVPLVEVVESEKSSTDVIKKMMALLTFVGKKPVHVKKDVPGFVGNRMQHALWREAIALINDGVCTAEDVDVVVKNSFGLRLPQLGPIENADLIGLDLTLDIHNVILQSLNTDKTPSPVLQQRVAKNTLGVKTGQGFLSWDDNSIQKVRENLNTYLLNVTKQRG</sequence>
<evidence type="ECO:0000313" key="8">
    <source>
        <dbReference type="EMBL" id="HBU50795.1"/>
    </source>
</evidence>
<dbReference type="KEGG" id="aal:EP13_15380"/>
<dbReference type="STRING" id="589873.EP12_16050"/>
<evidence type="ECO:0000256" key="1">
    <source>
        <dbReference type="ARBA" id="ARBA00023002"/>
    </source>
</evidence>
<dbReference type="eggNOG" id="COG1250">
    <property type="taxonomic scope" value="Bacteria"/>
</dbReference>
<dbReference type="Pfam" id="PF00725">
    <property type="entry name" value="3HCDH"/>
    <property type="match status" value="1"/>
</dbReference>
<reference evidence="10 11" key="2">
    <citation type="journal article" date="2018" name="Nat. Biotechnol.">
        <title>A standardized bacterial taxonomy based on genome phylogeny substantially revises the tree of life.</title>
        <authorList>
            <person name="Parks D.H."/>
            <person name="Chuvochina M."/>
            <person name="Waite D.W."/>
            <person name="Rinke C."/>
            <person name="Skarshewski A."/>
            <person name="Chaumeil P.A."/>
            <person name="Hugenholtz P."/>
        </authorList>
    </citation>
    <scope>NUCLEOTIDE SEQUENCE [LARGE SCALE GENOMIC DNA]</scope>
    <source>
        <strain evidence="8">UBA11621</strain>
        <strain evidence="7">UBA11978</strain>
    </source>
</reference>
<evidence type="ECO:0000313" key="7">
    <source>
        <dbReference type="EMBL" id="HAW77412.1"/>
    </source>
</evidence>
<dbReference type="KEGG" id="aaus:EP12_16050"/>
<organism evidence="6 9">
    <name type="scientific">Alteromonas australica</name>
    <dbReference type="NCBI Taxonomy" id="589873"/>
    <lineage>
        <taxon>Bacteria</taxon>
        <taxon>Pseudomonadati</taxon>
        <taxon>Pseudomonadota</taxon>
        <taxon>Gammaproteobacteria</taxon>
        <taxon>Alteromonadales</taxon>
        <taxon>Alteromonadaceae</taxon>
        <taxon>Alteromonas/Salinimonas group</taxon>
        <taxon>Alteromonas</taxon>
    </lineage>
</organism>
<dbReference type="EMBL" id="DONK01000091">
    <property type="protein sequence ID" value="HBU50795.1"/>
    <property type="molecule type" value="Genomic_DNA"/>
</dbReference>
<evidence type="ECO:0000313" key="9">
    <source>
        <dbReference type="Proteomes" id="UP000056090"/>
    </source>
</evidence>
<proteinExistence type="predicted"/>
<dbReference type="EMBL" id="CP008849">
    <property type="protein sequence ID" value="AIF99951.1"/>
    <property type="molecule type" value="Genomic_DNA"/>
</dbReference>
<dbReference type="Gene3D" id="1.10.1040.10">
    <property type="entry name" value="N-(1-d-carboxylethyl)-l-norvaline Dehydrogenase, domain 2"/>
    <property type="match status" value="1"/>
</dbReference>
<evidence type="ECO:0000313" key="6">
    <source>
        <dbReference type="EMBL" id="AIF99951.1"/>
    </source>
</evidence>
<feature type="binding site" evidence="3">
    <location>
        <begin position="11"/>
        <end position="16"/>
    </location>
    <ligand>
        <name>NAD(+)</name>
        <dbReference type="ChEBI" id="CHEBI:57540"/>
    </ligand>
</feature>
<feature type="binding site" evidence="3">
    <location>
        <position position="34"/>
    </location>
    <ligand>
        <name>NAD(+)</name>
        <dbReference type="ChEBI" id="CHEBI:57540"/>
    </ligand>
</feature>
<dbReference type="PANTHER" id="PTHR48075">
    <property type="entry name" value="3-HYDROXYACYL-COA DEHYDROGENASE FAMILY PROTEIN"/>
    <property type="match status" value="1"/>
</dbReference>
<dbReference type="Pfam" id="PF02737">
    <property type="entry name" value="3HCDH_N"/>
    <property type="match status" value="1"/>
</dbReference>
<evidence type="ECO:0000256" key="2">
    <source>
        <dbReference type="PIRSR" id="PIRSR000105-1"/>
    </source>
</evidence>
<feature type="binding site" evidence="3">
    <location>
        <position position="113"/>
    </location>
    <ligand>
        <name>NAD(+)</name>
        <dbReference type="ChEBI" id="CHEBI:57540"/>
    </ligand>
</feature>
<reference evidence="6 9" key="1">
    <citation type="submission" date="2014-06" db="EMBL/GenBank/DDBJ databases">
        <title>Genomes of Alteromonas australica, a world apart.</title>
        <authorList>
            <person name="Gonzaga A."/>
            <person name="Lopez-Perez M."/>
            <person name="Rodriguez-Valera F."/>
        </authorList>
    </citation>
    <scope>NUCLEOTIDE SEQUENCE [LARGE SCALE GENOMIC DNA]</scope>
    <source>
        <strain evidence="6 9">H 17</strain>
    </source>
</reference>
<dbReference type="SUPFAM" id="SSF51735">
    <property type="entry name" value="NAD(P)-binding Rossmann-fold domains"/>
    <property type="match status" value="1"/>
</dbReference>
<evidence type="ECO:0000256" key="3">
    <source>
        <dbReference type="PIRSR" id="PIRSR000105-2"/>
    </source>
</evidence>
<keyword evidence="3" id="KW-0520">NAD</keyword>
<name>A0A075P287_9ALTE</name>
<feature type="site" description="Important for catalytic activity" evidence="2">
    <location>
        <position position="134"/>
    </location>
</feature>
<feature type="binding site" evidence="3">
    <location>
        <position position="91"/>
    </location>
    <ligand>
        <name>NAD(+)</name>
        <dbReference type="ChEBI" id="CHEBI:57540"/>
    </ligand>
</feature>
<dbReference type="OrthoDB" id="5389341at2"/>
<keyword evidence="1" id="KW-0560">Oxidoreductase</keyword>
<dbReference type="InterPro" id="IPR036291">
    <property type="entry name" value="NAD(P)-bd_dom_sf"/>
</dbReference>
<dbReference type="AlphaFoldDB" id="A0A075P287"/>
<dbReference type="InterPro" id="IPR013328">
    <property type="entry name" value="6PGD_dom2"/>
</dbReference>
<dbReference type="GeneID" id="78256272"/>
<dbReference type="GO" id="GO:0070403">
    <property type="term" value="F:NAD+ binding"/>
    <property type="evidence" value="ECO:0007669"/>
    <property type="project" value="InterPro"/>
</dbReference>
<dbReference type="Proteomes" id="UP000056090">
    <property type="component" value="Chromosome"/>
</dbReference>
<dbReference type="RefSeq" id="WP_044057996.1">
    <property type="nucleotide sequence ID" value="NZ_CAJXAX010000002.1"/>
</dbReference>
<accession>A0A075P287</accession>
<dbReference type="InterPro" id="IPR022694">
    <property type="entry name" value="3-OHacyl-CoA_DH"/>
</dbReference>
<dbReference type="PIRSF" id="PIRSF000105">
    <property type="entry name" value="HCDH"/>
    <property type="match status" value="1"/>
</dbReference>
<dbReference type="Gene3D" id="3.40.50.720">
    <property type="entry name" value="NAD(P)-binding Rossmann-like Domain"/>
    <property type="match status" value="1"/>
</dbReference>
<gene>
    <name evidence="7" type="ORF">DCW74_16970</name>
    <name evidence="8" type="ORF">DEB45_06015</name>
    <name evidence="6" type="ORF">EP13_15380</name>
</gene>
<dbReference type="PATRIC" id="fig|589873.4.peg.3476"/>
<dbReference type="EMBL" id="DNAN01000596">
    <property type="protein sequence ID" value="HAW77412.1"/>
    <property type="molecule type" value="Genomic_DNA"/>
</dbReference>
<feature type="domain" description="3-hydroxyacyl-CoA dehydrogenase C-terminal" evidence="4">
    <location>
        <begin position="181"/>
        <end position="279"/>
    </location>
</feature>
<dbReference type="InterPro" id="IPR006176">
    <property type="entry name" value="3-OHacyl-CoA_DH_NAD-bd"/>
</dbReference>
<feature type="domain" description="3-hydroxyacyl-CoA dehydrogenase NAD binding" evidence="5">
    <location>
        <begin position="6"/>
        <end position="178"/>
    </location>
</feature>
<evidence type="ECO:0000259" key="4">
    <source>
        <dbReference type="Pfam" id="PF00725"/>
    </source>
</evidence>
<dbReference type="GO" id="GO:0008691">
    <property type="term" value="F:3-hydroxybutyryl-CoA dehydrogenase activity"/>
    <property type="evidence" value="ECO:0007669"/>
    <property type="project" value="TreeGrafter"/>
</dbReference>
<feature type="binding site" evidence="3">
    <location>
        <position position="271"/>
    </location>
    <ligand>
        <name>NAD(+)</name>
        <dbReference type="ChEBI" id="CHEBI:57540"/>
    </ligand>
</feature>
<dbReference type="PANTHER" id="PTHR48075:SF5">
    <property type="entry name" value="3-HYDROXYBUTYRYL-COA DEHYDROGENASE"/>
    <property type="match status" value="1"/>
</dbReference>